<evidence type="ECO:0008006" key="4">
    <source>
        <dbReference type="Google" id="ProtNLM"/>
    </source>
</evidence>
<sequence length="236" mass="25760">MRIGATLLTLSLAPLLACILVFAVWLPQDMNRYEEYGAAEPCGADAPAKEWEDCLRTVSFTVDSTRNTSSRNGGYRAALSGAPLWNRTVEFGGPDPLLERLRPGDRVTGTVWRGDITALSRGGVRQSTSGEPRDEPQMTAAIGTFAGLLAALGFWLGAMRLTRPHDRETFTWAQYGKPLLIALLVACCGVGLPFVWLGLPWWLVPAVVVPLMVYTAGLVHRYRQPRAAQQPAPVPE</sequence>
<reference evidence="2 3" key="1">
    <citation type="journal article" date="2023" name="Microb. Genom.">
        <title>Mesoterricola silvestris gen. nov., sp. nov., Mesoterricola sediminis sp. nov., Geothrix oryzae sp. nov., Geothrix edaphica sp. nov., Geothrix rubra sp. nov., and Geothrix limicola sp. nov., six novel members of Acidobacteriota isolated from soils.</title>
        <authorList>
            <person name="Weisberg A.J."/>
            <person name="Pearce E."/>
            <person name="Kramer C.G."/>
            <person name="Chang J.H."/>
            <person name="Clarke C.R."/>
        </authorList>
    </citation>
    <scope>NUCLEOTIDE SEQUENCE [LARGE SCALE GENOMIC DNA]</scope>
    <source>
        <strain evidence="2 3">ID09-01A</strain>
    </source>
</reference>
<name>A0ABU4NAW5_9ACTN</name>
<evidence type="ECO:0000313" key="3">
    <source>
        <dbReference type="Proteomes" id="UP001271274"/>
    </source>
</evidence>
<accession>A0ABU4NAW5</accession>
<comment type="caution">
    <text evidence="2">The sequence shown here is derived from an EMBL/GenBank/DDBJ whole genome shotgun (WGS) entry which is preliminary data.</text>
</comment>
<organism evidence="2 3">
    <name type="scientific">Streptomyces europaeiscabiei</name>
    <dbReference type="NCBI Taxonomy" id="146819"/>
    <lineage>
        <taxon>Bacteria</taxon>
        <taxon>Bacillati</taxon>
        <taxon>Actinomycetota</taxon>
        <taxon>Actinomycetes</taxon>
        <taxon>Kitasatosporales</taxon>
        <taxon>Streptomycetaceae</taxon>
        <taxon>Streptomyces</taxon>
    </lineage>
</organism>
<feature type="transmembrane region" description="Helical" evidence="1">
    <location>
        <begin position="138"/>
        <end position="158"/>
    </location>
</feature>
<feature type="transmembrane region" description="Helical" evidence="1">
    <location>
        <begin position="179"/>
        <end position="196"/>
    </location>
</feature>
<dbReference type="Proteomes" id="UP001271274">
    <property type="component" value="Unassembled WGS sequence"/>
</dbReference>
<keyword evidence="1" id="KW-0812">Transmembrane</keyword>
<gene>
    <name evidence="2" type="ORF">PV662_09420</name>
</gene>
<proteinExistence type="predicted"/>
<keyword evidence="1" id="KW-1133">Transmembrane helix</keyword>
<keyword evidence="1" id="KW-0472">Membrane</keyword>
<dbReference type="RefSeq" id="WP_244172634.1">
    <property type="nucleotide sequence ID" value="NZ_JARAUR010000132.1"/>
</dbReference>
<evidence type="ECO:0000256" key="1">
    <source>
        <dbReference type="SAM" id="Phobius"/>
    </source>
</evidence>
<feature type="transmembrane region" description="Helical" evidence="1">
    <location>
        <begin position="202"/>
        <end position="219"/>
    </location>
</feature>
<protein>
    <recommendedName>
        <fullName evidence="4">Integral membrane protein</fullName>
    </recommendedName>
</protein>
<evidence type="ECO:0000313" key="2">
    <source>
        <dbReference type="EMBL" id="MDX3699975.1"/>
    </source>
</evidence>
<keyword evidence="3" id="KW-1185">Reference proteome</keyword>
<dbReference type="EMBL" id="JARAYU010000002">
    <property type="protein sequence ID" value="MDX3699975.1"/>
    <property type="molecule type" value="Genomic_DNA"/>
</dbReference>